<dbReference type="EMBL" id="PKLL01000033">
    <property type="protein sequence ID" value="RZE15442.1"/>
    <property type="molecule type" value="Genomic_DNA"/>
</dbReference>
<evidence type="ECO:0000313" key="3">
    <source>
        <dbReference type="Proteomes" id="UP000292693"/>
    </source>
</evidence>
<dbReference type="PANTHER" id="PTHR13696:SF52">
    <property type="entry name" value="PARA FAMILY PROTEIN CT_582"/>
    <property type="match status" value="1"/>
</dbReference>
<reference evidence="2 3" key="1">
    <citation type="submission" date="2017-12" db="EMBL/GenBank/DDBJ databases">
        <title>Population genomics insights into the ecological differentiation and adaptive evolution in streptomycetes.</title>
        <authorList>
            <person name="Li Y."/>
            <person name="Huang Y."/>
        </authorList>
    </citation>
    <scope>NUCLEOTIDE SEQUENCE [LARGE SCALE GENOMIC DNA]</scope>
    <source>
        <strain evidence="2 3">NBRC 100770</strain>
    </source>
</reference>
<organism evidence="2 3">
    <name type="scientific">Streptomyces albidoflavus</name>
    <dbReference type="NCBI Taxonomy" id="1886"/>
    <lineage>
        <taxon>Bacteria</taxon>
        <taxon>Bacillati</taxon>
        <taxon>Actinomycetota</taxon>
        <taxon>Actinomycetes</taxon>
        <taxon>Kitasatosporales</taxon>
        <taxon>Streptomycetaceae</taxon>
        <taxon>Streptomyces</taxon>
        <taxon>Streptomyces albidoflavus group</taxon>
    </lineage>
</organism>
<dbReference type="CDD" id="cd02042">
    <property type="entry name" value="ParAB_family"/>
    <property type="match status" value="1"/>
</dbReference>
<proteinExistence type="predicted"/>
<comment type="caution">
    <text evidence="2">The sequence shown here is derived from an EMBL/GenBank/DDBJ whole genome shotgun (WGS) entry which is preliminary data.</text>
</comment>
<dbReference type="InterPro" id="IPR027417">
    <property type="entry name" value="P-loop_NTPase"/>
</dbReference>
<protein>
    <submittedName>
        <fullName evidence="2">ParA family protein</fullName>
    </submittedName>
</protein>
<dbReference type="SUPFAM" id="SSF52540">
    <property type="entry name" value="P-loop containing nucleoside triphosphate hydrolases"/>
    <property type="match status" value="1"/>
</dbReference>
<feature type="domain" description="AAA" evidence="1">
    <location>
        <begin position="49"/>
        <end position="240"/>
    </location>
</feature>
<dbReference type="Pfam" id="PF13614">
    <property type="entry name" value="AAA_31"/>
    <property type="match status" value="1"/>
</dbReference>
<dbReference type="AlphaFoldDB" id="A0A8G1ZJW2"/>
<dbReference type="PANTHER" id="PTHR13696">
    <property type="entry name" value="P-LOOP CONTAINING NUCLEOSIDE TRIPHOSPHATE HYDROLASE"/>
    <property type="match status" value="1"/>
</dbReference>
<evidence type="ECO:0000259" key="1">
    <source>
        <dbReference type="Pfam" id="PF13614"/>
    </source>
</evidence>
<name>A0A8G1ZJW2_9ACTN</name>
<gene>
    <name evidence="2" type="ORF">C0Q92_30790</name>
</gene>
<evidence type="ECO:0000313" key="2">
    <source>
        <dbReference type="EMBL" id="RZE15442.1"/>
    </source>
</evidence>
<accession>A0A8G1ZJW2</accession>
<dbReference type="Gene3D" id="3.40.50.300">
    <property type="entry name" value="P-loop containing nucleotide triphosphate hydrolases"/>
    <property type="match status" value="1"/>
</dbReference>
<dbReference type="InterPro" id="IPR050678">
    <property type="entry name" value="DNA_Partitioning_ATPase"/>
</dbReference>
<dbReference type="InterPro" id="IPR025669">
    <property type="entry name" value="AAA_dom"/>
</dbReference>
<sequence>MTATIGIPPLASDLEFLSIVSQWDLEAPYHQWSATTLVPPTFRPAQTPRVFVVTNNKGGVGKTTTAVELAAAWAAMGLRVRLIDADPQNAAITYWLGVEYPAGLGVEERFNLRHVFLGAPVDPLRPNGPTREVSLDEATYPTRFKNLSVVPCESDLTRVEYERTGGTDNALKFALAEAREPFDVTVIDASRTMSLVTLSCLIASDEAIIPVKPGALDAQGVLSINSTIEAIQRRENPKLRVAAILTTMWEKSDLAREVEEQAAEDYPNAIVSPIRKTTKVGEAPATGQPTRLHAPRATAVADYGQVARLLLDPVRTS</sequence>
<dbReference type="Proteomes" id="UP000292693">
    <property type="component" value="Unassembled WGS sequence"/>
</dbReference>